<feature type="region of interest" description="Disordered" evidence="1">
    <location>
        <begin position="34"/>
        <end position="66"/>
    </location>
</feature>
<proteinExistence type="predicted"/>
<evidence type="ECO:0000313" key="2">
    <source>
        <dbReference type="EnsemblPlants" id="ORUFI01G36880.1"/>
    </source>
</evidence>
<sequence length="154" mass="17260">MAMVFCTRTWEVSPGRRNSTTASSDIVAVFGKKGVSPRDMTGSGRSIHSNRRIDPKPNHSNAGMRDSEGNFVSGFIVAMRLTAWDGVDHAVWLPTKSVGRRPRRGLREAASRYQTILRNRMIPSRYQSPHSWTGLSPPAYGERNENLQKAINLY</sequence>
<accession>A0A0E0N3I1</accession>
<protein>
    <submittedName>
        <fullName evidence="2">Uncharacterized protein</fullName>
    </submittedName>
</protein>
<dbReference type="Gramene" id="ORUFI01G36880.1">
    <property type="protein sequence ID" value="ORUFI01G36880.1"/>
    <property type="gene ID" value="ORUFI01G36880"/>
</dbReference>
<organism evidence="2 3">
    <name type="scientific">Oryza rufipogon</name>
    <name type="common">Brownbeard rice</name>
    <name type="synonym">Asian wild rice</name>
    <dbReference type="NCBI Taxonomy" id="4529"/>
    <lineage>
        <taxon>Eukaryota</taxon>
        <taxon>Viridiplantae</taxon>
        <taxon>Streptophyta</taxon>
        <taxon>Embryophyta</taxon>
        <taxon>Tracheophyta</taxon>
        <taxon>Spermatophyta</taxon>
        <taxon>Magnoliopsida</taxon>
        <taxon>Liliopsida</taxon>
        <taxon>Poales</taxon>
        <taxon>Poaceae</taxon>
        <taxon>BOP clade</taxon>
        <taxon>Oryzoideae</taxon>
        <taxon>Oryzeae</taxon>
        <taxon>Oryzinae</taxon>
        <taxon>Oryza</taxon>
    </lineage>
</organism>
<dbReference type="HOGENOM" id="CLU_1707175_0_0_1"/>
<name>A0A0E0N3I1_ORYRU</name>
<reference evidence="3" key="1">
    <citation type="submission" date="2013-06" db="EMBL/GenBank/DDBJ databases">
        <authorList>
            <person name="Zhao Q."/>
        </authorList>
    </citation>
    <scope>NUCLEOTIDE SEQUENCE</scope>
    <source>
        <strain evidence="3">cv. W1943</strain>
    </source>
</reference>
<dbReference type="AlphaFoldDB" id="A0A0E0N3I1"/>
<dbReference type="Proteomes" id="UP000008022">
    <property type="component" value="Unassembled WGS sequence"/>
</dbReference>
<evidence type="ECO:0000256" key="1">
    <source>
        <dbReference type="SAM" id="MobiDB-lite"/>
    </source>
</evidence>
<dbReference type="EnsemblPlants" id="ORUFI01G36880.1">
    <property type="protein sequence ID" value="ORUFI01G36880.1"/>
    <property type="gene ID" value="ORUFI01G36880"/>
</dbReference>
<evidence type="ECO:0000313" key="3">
    <source>
        <dbReference type="Proteomes" id="UP000008022"/>
    </source>
</evidence>
<reference evidence="2" key="2">
    <citation type="submission" date="2015-06" db="UniProtKB">
        <authorList>
            <consortium name="EnsemblPlants"/>
        </authorList>
    </citation>
    <scope>IDENTIFICATION</scope>
</reference>
<keyword evidence="3" id="KW-1185">Reference proteome</keyword>